<dbReference type="InterPro" id="IPR011009">
    <property type="entry name" value="Kinase-like_dom_sf"/>
</dbReference>
<dbReference type="GO" id="GO:0005524">
    <property type="term" value="F:ATP binding"/>
    <property type="evidence" value="ECO:0007669"/>
    <property type="project" value="UniProtKB-UniRule"/>
</dbReference>
<keyword evidence="16" id="KW-0325">Glycoprotein</keyword>
<dbReference type="SMART" id="SM00220">
    <property type="entry name" value="S_TKc"/>
    <property type="match status" value="1"/>
</dbReference>
<evidence type="ECO:0000256" key="5">
    <source>
        <dbReference type="ARBA" id="ARBA00022679"/>
    </source>
</evidence>
<reference evidence="24" key="1">
    <citation type="submission" date="2021-12" db="EMBL/GenBank/DDBJ databases">
        <authorList>
            <person name="King R."/>
        </authorList>
    </citation>
    <scope>NUCLEOTIDE SEQUENCE</scope>
</reference>
<dbReference type="PROSITE" id="PS50011">
    <property type="entry name" value="PROTEIN_KINASE_DOM"/>
    <property type="match status" value="1"/>
</dbReference>
<dbReference type="EC" id="2.7.11.1" evidence="2"/>
<feature type="compositionally biased region" description="Low complexity" evidence="21">
    <location>
        <begin position="937"/>
        <end position="947"/>
    </location>
</feature>
<evidence type="ECO:0000256" key="7">
    <source>
        <dbReference type="ARBA" id="ARBA00022729"/>
    </source>
</evidence>
<keyword evidence="12" id="KW-0810">Translation regulation</keyword>
<evidence type="ECO:0000256" key="18">
    <source>
        <dbReference type="ARBA" id="ARBA00037982"/>
    </source>
</evidence>
<dbReference type="InterPro" id="IPR015943">
    <property type="entry name" value="WD40/YVTN_repeat-like_dom_sf"/>
</dbReference>
<evidence type="ECO:0000256" key="9">
    <source>
        <dbReference type="ARBA" id="ARBA00022777"/>
    </source>
</evidence>
<evidence type="ECO:0000256" key="8">
    <source>
        <dbReference type="ARBA" id="ARBA00022741"/>
    </source>
</evidence>
<dbReference type="GO" id="GO:0005634">
    <property type="term" value="C:nucleus"/>
    <property type="evidence" value="ECO:0007669"/>
    <property type="project" value="TreeGrafter"/>
</dbReference>
<evidence type="ECO:0000256" key="21">
    <source>
        <dbReference type="SAM" id="MobiDB-lite"/>
    </source>
</evidence>
<keyword evidence="4" id="KW-0597">Phosphoprotein</keyword>
<keyword evidence="3" id="KW-0723">Serine/threonine-protein kinase</keyword>
<evidence type="ECO:0000256" key="17">
    <source>
        <dbReference type="ARBA" id="ARBA00023230"/>
    </source>
</evidence>
<gene>
    <name evidence="24" type="ORF">BEMITA_LOCUS4691</name>
</gene>
<dbReference type="PROSITE" id="PS00107">
    <property type="entry name" value="PROTEIN_KINASE_ATP"/>
    <property type="match status" value="1"/>
</dbReference>
<dbReference type="GO" id="GO:0004694">
    <property type="term" value="F:eukaryotic translation initiation factor 2alpha kinase activity"/>
    <property type="evidence" value="ECO:0007669"/>
    <property type="project" value="TreeGrafter"/>
</dbReference>
<dbReference type="GO" id="GO:0005789">
    <property type="term" value="C:endoplasmic reticulum membrane"/>
    <property type="evidence" value="ECO:0007669"/>
    <property type="project" value="UniProtKB-SubCell"/>
</dbReference>
<evidence type="ECO:0000313" key="25">
    <source>
        <dbReference type="Proteomes" id="UP001152759"/>
    </source>
</evidence>
<proteinExistence type="inferred from homology"/>
<dbReference type="Gene3D" id="3.30.200.20">
    <property type="entry name" value="Phosphorylase Kinase, domain 1"/>
    <property type="match status" value="1"/>
</dbReference>
<keyword evidence="11 20" id="KW-0067">ATP-binding</keyword>
<feature type="binding site" evidence="20">
    <location>
        <position position="534"/>
    </location>
    <ligand>
        <name>ATP</name>
        <dbReference type="ChEBI" id="CHEBI:30616"/>
    </ligand>
</feature>
<evidence type="ECO:0000256" key="15">
    <source>
        <dbReference type="ARBA" id="ARBA00023136"/>
    </source>
</evidence>
<evidence type="ECO:0000256" key="6">
    <source>
        <dbReference type="ARBA" id="ARBA00022692"/>
    </source>
</evidence>
<feature type="region of interest" description="Disordered" evidence="21">
    <location>
        <begin position="935"/>
        <end position="961"/>
    </location>
</feature>
<evidence type="ECO:0000256" key="1">
    <source>
        <dbReference type="ARBA" id="ARBA00004115"/>
    </source>
</evidence>
<evidence type="ECO:0000256" key="3">
    <source>
        <dbReference type="ARBA" id="ARBA00022527"/>
    </source>
</evidence>
<dbReference type="Proteomes" id="UP001152759">
    <property type="component" value="Chromosome 2"/>
</dbReference>
<evidence type="ECO:0000256" key="19">
    <source>
        <dbReference type="ARBA" id="ARBA00041500"/>
    </source>
</evidence>
<evidence type="ECO:0000256" key="10">
    <source>
        <dbReference type="ARBA" id="ARBA00022824"/>
    </source>
</evidence>
<feature type="signal peptide" evidence="22">
    <location>
        <begin position="1"/>
        <end position="24"/>
    </location>
</feature>
<feature type="domain" description="Protein kinase" evidence="23">
    <location>
        <begin position="505"/>
        <end position="908"/>
    </location>
</feature>
<dbReference type="InterPro" id="IPR050339">
    <property type="entry name" value="CC_SR_Kinase"/>
</dbReference>
<dbReference type="Gene3D" id="1.10.510.10">
    <property type="entry name" value="Transferase(Phosphotransferase) domain 1"/>
    <property type="match status" value="1"/>
</dbReference>
<dbReference type="InterPro" id="IPR008271">
    <property type="entry name" value="Ser/Thr_kinase_AS"/>
</dbReference>
<keyword evidence="13" id="KW-1133">Transmembrane helix</keyword>
<evidence type="ECO:0000259" key="23">
    <source>
        <dbReference type="PROSITE" id="PS50011"/>
    </source>
</evidence>
<keyword evidence="10" id="KW-0256">Endoplasmic reticulum</keyword>
<keyword evidence="6" id="KW-0812">Transmembrane</keyword>
<evidence type="ECO:0000256" key="16">
    <source>
        <dbReference type="ARBA" id="ARBA00023180"/>
    </source>
</evidence>
<dbReference type="FunFam" id="3.30.200.20:FF:000193">
    <property type="entry name" value="Eukaryotic translation initiation factor 2-alpha kinase 3"/>
    <property type="match status" value="1"/>
</dbReference>
<keyword evidence="9" id="KW-0418">Kinase</keyword>
<evidence type="ECO:0000256" key="22">
    <source>
        <dbReference type="SAM" id="SignalP"/>
    </source>
</evidence>
<name>A0A9P0EZD7_BEMTA</name>
<evidence type="ECO:0000256" key="13">
    <source>
        <dbReference type="ARBA" id="ARBA00022989"/>
    </source>
</evidence>
<sequence length="961" mass="109870">MASLLKICLKFLTLLCLHPLHVLCRETSQSLPFCDYNQTNRRDLILVNTLDGKITALDPEDDGATVWKMSTSPGHMLSSSIHQLKLYNHGNPVEVIPSLSGSLYKYNGKNVEPIPVAVSSLLKSSYQYTDRYSGSEESRQMGVVADTGELLYECSADRCGNYTYSGNQTLVDILEIRRFTQTVRGFKPRSGEERWNFSVAQIDIKLLPDPSGTTQCILEDTITENSTDNFHFKAVVPEGIVCAVNKVNSEELLWKHQFDSPVVSMWSLRNGKLERIDLFEDSLSLYLGTYKEQWYIQESSLLQAAVKDTRYQSQIVSVGAGYTKITLQPVAPDSQLVEFNSVLGISDQSSSTALSVLYAPDMRLNKSGFYAFSQELPKSSSKSSDNVSNLAIITEEYCDEEEEVEFLTEDDPVVQIIIVSIWYWWKEIALISLATAVAINFIINWQCMHRLFFRYLLSDYSFRPQNNTSILPIIHKQDSTAPIESPPKTMSLPAEHYVSRYLTDFDPIHCLGKGGFGVVFEAKNKIDDCHYAIKRIPLPNKQESRDRVMREVKALAKLDHRHIVRYFNAWVECPPVGWQESQDEVLCNKENYLKTFGDALSIDMESSYPQPKPKKNKKNLKQRKKNKKEWLPTISNKIYDTSSESSLRVRNDKSDSFIVFETSAKDDSSFDKKEKIKSNHSLSIVTEDDTDVKRLISKKKIEDSNVNIVNKSSKIFLYIQMQLCRKESLREWLHENTEPRNPEVVLDIFEQIVQAVEYVHLEGLIHRDLKPSNIFFSPNGEIKIGDFGLVTAMDGSFPDGQASGGNRYFDERHTAMVGTQLYMSPEQVHGNPYNYKVDIYSLGLILFELLIPFSTQMERWKVMTNLRRNVFPKDFRSKFKKEYNILNLMLSHSPEERPTTIGIRALYINKPKAEGFKSNEPENWYFQLPAKRRTHSFNHSSSNSENSGAELNEFPSDPVVT</sequence>
<dbReference type="AlphaFoldDB" id="A0A9P0EZD7"/>
<evidence type="ECO:0000256" key="4">
    <source>
        <dbReference type="ARBA" id="ARBA00022553"/>
    </source>
</evidence>
<dbReference type="FunFam" id="1.10.510.10:FF:000251">
    <property type="entry name" value="eukaryotic translation initiation factor 2-alpha kinase 3"/>
    <property type="match status" value="1"/>
</dbReference>
<protein>
    <recommendedName>
        <fullName evidence="2">non-specific serine/threonine protein kinase</fullName>
        <ecNumber evidence="2">2.7.11.1</ecNumber>
    </recommendedName>
    <alternativeName>
        <fullName evidence="19">PRKR-like endoplasmic reticulum kinase</fullName>
    </alternativeName>
</protein>
<dbReference type="InterPro" id="IPR000719">
    <property type="entry name" value="Prot_kinase_dom"/>
</dbReference>
<dbReference type="GO" id="GO:0006986">
    <property type="term" value="P:response to unfolded protein"/>
    <property type="evidence" value="ECO:0007669"/>
    <property type="project" value="UniProtKB-KW"/>
</dbReference>
<evidence type="ECO:0000256" key="20">
    <source>
        <dbReference type="PROSITE-ProRule" id="PRU10141"/>
    </source>
</evidence>
<keyword evidence="15" id="KW-0472">Membrane</keyword>
<evidence type="ECO:0000256" key="14">
    <source>
        <dbReference type="ARBA" id="ARBA00023016"/>
    </source>
</evidence>
<dbReference type="PANTHER" id="PTHR11042:SF91">
    <property type="entry name" value="EUKARYOTIC TRANSLATION INITIATION FACTOR 2-ALPHA KINASE"/>
    <property type="match status" value="1"/>
</dbReference>
<dbReference type="PANTHER" id="PTHR11042">
    <property type="entry name" value="EUKARYOTIC TRANSLATION INITIATION FACTOR 2-ALPHA KINASE EIF2-ALPHA KINASE -RELATED"/>
    <property type="match status" value="1"/>
</dbReference>
<dbReference type="KEGG" id="btab:109042723"/>
<dbReference type="PROSITE" id="PS00108">
    <property type="entry name" value="PROTEIN_KINASE_ST"/>
    <property type="match status" value="1"/>
</dbReference>
<dbReference type="Pfam" id="PF00069">
    <property type="entry name" value="Pkinase"/>
    <property type="match status" value="2"/>
</dbReference>
<organism evidence="24 25">
    <name type="scientific">Bemisia tabaci</name>
    <name type="common">Sweetpotato whitefly</name>
    <name type="synonym">Aleurodes tabaci</name>
    <dbReference type="NCBI Taxonomy" id="7038"/>
    <lineage>
        <taxon>Eukaryota</taxon>
        <taxon>Metazoa</taxon>
        <taxon>Ecdysozoa</taxon>
        <taxon>Arthropoda</taxon>
        <taxon>Hexapoda</taxon>
        <taxon>Insecta</taxon>
        <taxon>Pterygota</taxon>
        <taxon>Neoptera</taxon>
        <taxon>Paraneoptera</taxon>
        <taxon>Hemiptera</taxon>
        <taxon>Sternorrhyncha</taxon>
        <taxon>Aleyrodoidea</taxon>
        <taxon>Aleyrodidae</taxon>
        <taxon>Aleyrodinae</taxon>
        <taxon>Bemisia</taxon>
    </lineage>
</organism>
<keyword evidence="7 22" id="KW-0732">Signal</keyword>
<comment type="similarity">
    <text evidence="18">Belongs to the protein kinase superfamily. Ser/Thr protein kinase family. GCN2 subfamily.</text>
</comment>
<comment type="subcellular location">
    <subcellularLocation>
        <location evidence="1">Endoplasmic reticulum membrane</location>
        <topology evidence="1">Single-pass type I membrane protein</topology>
    </subcellularLocation>
</comment>
<feature type="region of interest" description="Disordered" evidence="21">
    <location>
        <begin position="604"/>
        <end position="627"/>
    </location>
</feature>
<evidence type="ECO:0000256" key="12">
    <source>
        <dbReference type="ARBA" id="ARBA00022845"/>
    </source>
</evidence>
<evidence type="ECO:0000256" key="2">
    <source>
        <dbReference type="ARBA" id="ARBA00012513"/>
    </source>
</evidence>
<dbReference type="SUPFAM" id="SSF56112">
    <property type="entry name" value="Protein kinase-like (PK-like)"/>
    <property type="match status" value="1"/>
</dbReference>
<keyword evidence="8 20" id="KW-0547">Nucleotide-binding</keyword>
<keyword evidence="17" id="KW-0834">Unfolded protein response</keyword>
<feature type="chain" id="PRO_5040118129" description="non-specific serine/threonine protein kinase" evidence="22">
    <location>
        <begin position="25"/>
        <end position="961"/>
    </location>
</feature>
<evidence type="ECO:0000313" key="24">
    <source>
        <dbReference type="EMBL" id="CAH0385467.1"/>
    </source>
</evidence>
<dbReference type="InterPro" id="IPR017441">
    <property type="entry name" value="Protein_kinase_ATP_BS"/>
</dbReference>
<dbReference type="InterPro" id="IPR011047">
    <property type="entry name" value="Quinoprotein_ADH-like_sf"/>
</dbReference>
<keyword evidence="5" id="KW-0808">Transferase</keyword>
<evidence type="ECO:0000256" key="11">
    <source>
        <dbReference type="ARBA" id="ARBA00022840"/>
    </source>
</evidence>
<feature type="compositionally biased region" description="Basic residues" evidence="21">
    <location>
        <begin position="612"/>
        <end position="627"/>
    </location>
</feature>
<dbReference type="SUPFAM" id="SSF50998">
    <property type="entry name" value="Quinoprotein alcohol dehydrogenase-like"/>
    <property type="match status" value="1"/>
</dbReference>
<keyword evidence="25" id="KW-1185">Reference proteome</keyword>
<dbReference type="Gene3D" id="2.130.10.10">
    <property type="entry name" value="YVTN repeat-like/Quinoprotein amine dehydrogenase"/>
    <property type="match status" value="1"/>
</dbReference>
<accession>A0A9P0EZD7</accession>
<keyword evidence="14" id="KW-0346">Stress response</keyword>
<dbReference type="EMBL" id="OU963863">
    <property type="protein sequence ID" value="CAH0385467.1"/>
    <property type="molecule type" value="Genomic_DNA"/>
</dbReference>